<evidence type="ECO:0000313" key="1">
    <source>
        <dbReference type="EMBL" id="URG17457.1"/>
    </source>
</evidence>
<protein>
    <submittedName>
        <fullName evidence="1">Uncharacterized protein</fullName>
    </submittedName>
</protein>
<dbReference type="Proteomes" id="UP001057233">
    <property type="component" value="Segment"/>
</dbReference>
<proteinExistence type="predicted"/>
<name>A0A9E7L9Y3_9CAUD</name>
<sequence>MSCTIPGCEKPHRARGYCQMHYKRLRKYGDPLTEPPTQRGVRKSAAWYAAREETVRRQREAFLAEYEEYRSAGLSVDQIAHEFGVQRDSLILRLRRIERRLEQVA</sequence>
<dbReference type="EMBL" id="ON191531">
    <property type="protein sequence ID" value="URG17457.1"/>
    <property type="molecule type" value="Genomic_DNA"/>
</dbReference>
<gene>
    <name evidence="1" type="ORF">Mbo2_087</name>
</gene>
<evidence type="ECO:0000313" key="2">
    <source>
        <dbReference type="Proteomes" id="UP001057233"/>
    </source>
</evidence>
<keyword evidence="2" id="KW-1185">Reference proteome</keyword>
<accession>A0A9E7L9Y3</accession>
<reference evidence="1" key="1">
    <citation type="submission" date="2022-04" db="EMBL/GenBank/DDBJ databases">
        <authorList>
            <person name="Hwangbo M."/>
            <person name="Wang B."/>
            <person name="Gill J.J."/>
            <person name="Chu K.-H."/>
            <person name="Young R."/>
        </authorList>
    </citation>
    <scope>NUCLEOTIDE SEQUENCE</scope>
</reference>
<organism evidence="1 2">
    <name type="scientific">Rhodococcus phage Mbo2</name>
    <dbReference type="NCBI Taxonomy" id="2936911"/>
    <lineage>
        <taxon>Viruses</taxon>
        <taxon>Duplodnaviria</taxon>
        <taxon>Heunggongvirae</taxon>
        <taxon>Uroviricota</taxon>
        <taxon>Caudoviricetes</taxon>
        <taxon>Caudoviricetes incertae sedis</taxon>
        <taxon>Mboduovirus</taxon>
        <taxon>Mboduovirus mbo2</taxon>
    </lineage>
</organism>